<organism evidence="1 2">
    <name type="scientific">Enorma shizhengliae</name>
    <dbReference type="NCBI Taxonomy" id="2606615"/>
    <lineage>
        <taxon>Bacteria</taxon>
        <taxon>Bacillati</taxon>
        <taxon>Actinomycetota</taxon>
        <taxon>Coriobacteriia</taxon>
        <taxon>Coriobacteriales</taxon>
        <taxon>Coriobacteriaceae</taxon>
        <taxon>Enorma</taxon>
    </lineage>
</organism>
<sequence>MGRGTSVVCEKCGWEEQFSFGSGFLSFDNPEDFEDIASGKLGELAKRALDGANPELVHLRSELETFSCMGCGELIRGRKITAYIEDDLPITLYDCDKTCPKCGESPLGPGGVLRPADVSGHIERLVKQGCPNCGGELKKYSYFWD</sequence>
<dbReference type="RefSeq" id="WP_144688730.1">
    <property type="nucleotide sequence ID" value="NZ_VLLQ01000011.1"/>
</dbReference>
<comment type="caution">
    <text evidence="1">The sequence shown here is derived from an EMBL/GenBank/DDBJ whole genome shotgun (WGS) entry which is preliminary data.</text>
</comment>
<dbReference type="AlphaFoldDB" id="A0A7K0GBB5"/>
<keyword evidence="2" id="KW-1185">Reference proteome</keyword>
<evidence type="ECO:0000313" key="2">
    <source>
        <dbReference type="Proteomes" id="UP000470010"/>
    </source>
</evidence>
<dbReference type="EMBL" id="VTFZ01000011">
    <property type="protein sequence ID" value="MRX80569.1"/>
    <property type="molecule type" value="Genomic_DNA"/>
</dbReference>
<protein>
    <submittedName>
        <fullName evidence="1">Uncharacterized protein</fullName>
    </submittedName>
</protein>
<reference evidence="2" key="1">
    <citation type="submission" date="2019-08" db="EMBL/GenBank/DDBJ databases">
        <title>Arthrobacter sp. nov., isolated from plateau pika and Tibetan wild ass.</title>
        <authorList>
            <person name="Ge Y."/>
        </authorList>
    </citation>
    <scope>NUCLEOTIDE SEQUENCE [LARGE SCALE GENOMIC DNA]</scope>
    <source>
        <strain evidence="2">HF-1365</strain>
    </source>
</reference>
<proteinExistence type="predicted"/>
<name>A0A7K0GBB5_9ACTN</name>
<dbReference type="Proteomes" id="UP000470010">
    <property type="component" value="Unassembled WGS sequence"/>
</dbReference>
<evidence type="ECO:0000313" key="1">
    <source>
        <dbReference type="EMBL" id="MRX80569.1"/>
    </source>
</evidence>
<gene>
    <name evidence="1" type="ORF">GJE22_08205</name>
</gene>
<accession>A0A7K0GBB5</accession>